<dbReference type="Proteomes" id="UP001595914">
    <property type="component" value="Unassembled WGS sequence"/>
</dbReference>
<dbReference type="PANTHER" id="PTHR38013">
    <property type="entry name" value="GLYCOPROTEIN/POLYSACCHARIDE METABOLISM"/>
    <property type="match status" value="1"/>
</dbReference>
<comment type="caution">
    <text evidence="1">The sequence shown here is derived from an EMBL/GenBank/DDBJ whole genome shotgun (WGS) entry which is preliminary data.</text>
</comment>
<proteinExistence type="predicted"/>
<dbReference type="PANTHER" id="PTHR38013:SF1">
    <property type="entry name" value="GLYCOPROTEIN_POLYSACCHARIDE METABOLISM"/>
    <property type="match status" value="1"/>
</dbReference>
<evidence type="ECO:0000313" key="2">
    <source>
        <dbReference type="Proteomes" id="UP001595914"/>
    </source>
</evidence>
<reference evidence="2" key="1">
    <citation type="journal article" date="2019" name="Int. J. Syst. Evol. Microbiol.">
        <title>The Global Catalogue of Microorganisms (GCM) 10K type strain sequencing project: providing services to taxonomists for standard genome sequencing and annotation.</title>
        <authorList>
            <consortium name="The Broad Institute Genomics Platform"/>
            <consortium name="The Broad Institute Genome Sequencing Center for Infectious Disease"/>
            <person name="Wu L."/>
            <person name="Ma J."/>
        </authorList>
    </citation>
    <scope>NUCLEOTIDE SEQUENCE [LARGE SCALE GENOMIC DNA]</scope>
    <source>
        <strain evidence="2">CCUG 54520</strain>
    </source>
</reference>
<dbReference type="InterPro" id="IPR039366">
    <property type="entry name" value="Pilotin"/>
</dbReference>
<sequence>MQRRRILELTLGGAALVAVAVAVGISLGSSGGDASSSAEGSAADALTVAGDVAYRERIAWPAGAVVTVRIEDVSRADAPSTVLAEQQIVDATGIPVPFELSVPRAQVPPHARLAIRAQITVDGALRWTTDTFLPVPTDTPVPPQHLLLVGVRQP</sequence>
<keyword evidence="2" id="KW-1185">Reference proteome</keyword>
<keyword evidence="1" id="KW-0449">Lipoprotein</keyword>
<dbReference type="Pfam" id="PF09619">
    <property type="entry name" value="YscW"/>
    <property type="match status" value="1"/>
</dbReference>
<dbReference type="RefSeq" id="WP_378414231.1">
    <property type="nucleotide sequence ID" value="NZ_JBHSFO010000002.1"/>
</dbReference>
<name>A0ABV9FM69_9NOCA</name>
<gene>
    <name evidence="1" type="ORF">ACFO6S_03545</name>
</gene>
<dbReference type="EMBL" id="JBHSFO010000002">
    <property type="protein sequence ID" value="MFC4602762.1"/>
    <property type="molecule type" value="Genomic_DNA"/>
</dbReference>
<organism evidence="1 2">
    <name type="scientific">Rhodococcus kronopolitis</name>
    <dbReference type="NCBI Taxonomy" id="1460226"/>
    <lineage>
        <taxon>Bacteria</taxon>
        <taxon>Bacillati</taxon>
        <taxon>Actinomycetota</taxon>
        <taxon>Actinomycetes</taxon>
        <taxon>Mycobacteriales</taxon>
        <taxon>Nocardiaceae</taxon>
        <taxon>Rhodococcus</taxon>
    </lineage>
</organism>
<protein>
    <submittedName>
        <fullName evidence="1">YbaY family lipoprotein</fullName>
    </submittedName>
</protein>
<accession>A0ABV9FM69</accession>
<evidence type="ECO:0000313" key="1">
    <source>
        <dbReference type="EMBL" id="MFC4602762.1"/>
    </source>
</evidence>
<dbReference type="InterPro" id="IPR053196">
    <property type="entry name" value="Lipoprotein_YbaY-like"/>
</dbReference>